<evidence type="ECO:0000313" key="3">
    <source>
        <dbReference type="EMBL" id="MET4757994.1"/>
    </source>
</evidence>
<name>A0ABV2SLK5_9GAMM</name>
<reference evidence="3 4" key="1">
    <citation type="submission" date="2024-06" db="EMBL/GenBank/DDBJ databases">
        <title>Genomic Encyclopedia of Type Strains, Phase V (KMG-V): Genome sequencing to study the core and pangenomes of soil and plant-associated prokaryotes.</title>
        <authorList>
            <person name="Whitman W."/>
        </authorList>
    </citation>
    <scope>NUCLEOTIDE SEQUENCE [LARGE SCALE GENOMIC DNA]</scope>
    <source>
        <strain evidence="3 4">NE40</strain>
    </source>
</reference>
<evidence type="ECO:0000256" key="1">
    <source>
        <dbReference type="SAM" id="MobiDB-lite"/>
    </source>
</evidence>
<keyword evidence="2" id="KW-0732">Signal</keyword>
<sequence length="285" mass="32074">MKLLFSGVLFWLLIAFSHSALANKCDKVIIKINGLSLLLIVPTDSGIVMRRTRQGDDGDEQRISDFCTVVISDERMSNPLNELTINGLGAFSISSLFSFIEAIGDRTVFITSHQNQRVEYRVISPQAGERDFYWYEGGNSITNSDWTQLFSDPESFPGSSQAAEDAPESFFQRAHEVTNSGNRQVFLVNPLALFFNGQWLERFTQFLLSFNPPTPSYYLPLGILYFRTGWTVHLPENNIIYSVMQLGRVLYLNIINTVPRRLQAVNPGDDNAQSSASGVLRETVL</sequence>
<keyword evidence="4" id="KW-1185">Reference proteome</keyword>
<evidence type="ECO:0000256" key="2">
    <source>
        <dbReference type="SAM" id="SignalP"/>
    </source>
</evidence>
<evidence type="ECO:0000313" key="4">
    <source>
        <dbReference type="Proteomes" id="UP001549366"/>
    </source>
</evidence>
<feature type="signal peptide" evidence="2">
    <location>
        <begin position="1"/>
        <end position="22"/>
    </location>
</feature>
<protein>
    <submittedName>
        <fullName evidence="3">Uncharacterized protein</fullName>
    </submittedName>
</protein>
<proteinExistence type="predicted"/>
<dbReference type="Proteomes" id="UP001549366">
    <property type="component" value="Unassembled WGS sequence"/>
</dbReference>
<organism evidence="3 4">
    <name type="scientific">Endozoicomonas lisbonensis</name>
    <dbReference type="NCBI Taxonomy" id="3120522"/>
    <lineage>
        <taxon>Bacteria</taxon>
        <taxon>Pseudomonadati</taxon>
        <taxon>Pseudomonadota</taxon>
        <taxon>Gammaproteobacteria</taxon>
        <taxon>Oceanospirillales</taxon>
        <taxon>Endozoicomonadaceae</taxon>
        <taxon>Endozoicomonas</taxon>
    </lineage>
</organism>
<feature type="region of interest" description="Disordered" evidence="1">
    <location>
        <begin position="266"/>
        <end position="285"/>
    </location>
</feature>
<accession>A0ABV2SLK5</accession>
<feature type="chain" id="PRO_5045964551" evidence="2">
    <location>
        <begin position="23"/>
        <end position="285"/>
    </location>
</feature>
<comment type="caution">
    <text evidence="3">The sequence shown here is derived from an EMBL/GenBank/DDBJ whole genome shotgun (WGS) entry which is preliminary data.</text>
</comment>
<dbReference type="EMBL" id="JBEWTB010000002">
    <property type="protein sequence ID" value="MET4757994.1"/>
    <property type="molecule type" value="Genomic_DNA"/>
</dbReference>
<gene>
    <name evidence="3" type="ORF">V5J35_003186</name>
</gene>